<evidence type="ECO:0000256" key="1">
    <source>
        <dbReference type="SAM" id="MobiDB-lite"/>
    </source>
</evidence>
<keyword evidence="2" id="KW-1133">Transmembrane helix</keyword>
<feature type="transmembrane region" description="Helical" evidence="2">
    <location>
        <begin position="33"/>
        <end position="52"/>
    </location>
</feature>
<evidence type="ECO:0000313" key="3">
    <source>
        <dbReference type="EMBL" id="CAH8314981.1"/>
    </source>
</evidence>
<organism evidence="3 4">
    <name type="scientific">Eruca vesicaria subsp. sativa</name>
    <name type="common">Garden rocket</name>
    <name type="synonym">Eruca sativa</name>
    <dbReference type="NCBI Taxonomy" id="29727"/>
    <lineage>
        <taxon>Eukaryota</taxon>
        <taxon>Viridiplantae</taxon>
        <taxon>Streptophyta</taxon>
        <taxon>Embryophyta</taxon>
        <taxon>Tracheophyta</taxon>
        <taxon>Spermatophyta</taxon>
        <taxon>Magnoliopsida</taxon>
        <taxon>eudicotyledons</taxon>
        <taxon>Gunneridae</taxon>
        <taxon>Pentapetalae</taxon>
        <taxon>rosids</taxon>
        <taxon>malvids</taxon>
        <taxon>Brassicales</taxon>
        <taxon>Brassicaceae</taxon>
        <taxon>Brassiceae</taxon>
        <taxon>Eruca</taxon>
    </lineage>
</organism>
<dbReference type="Proteomes" id="UP001642260">
    <property type="component" value="Unassembled WGS sequence"/>
</dbReference>
<name>A0ABC8JET7_ERUVS</name>
<evidence type="ECO:0000256" key="2">
    <source>
        <dbReference type="SAM" id="Phobius"/>
    </source>
</evidence>
<evidence type="ECO:0000313" key="4">
    <source>
        <dbReference type="Proteomes" id="UP001642260"/>
    </source>
</evidence>
<proteinExistence type="predicted"/>
<dbReference type="AlphaFoldDB" id="A0ABC8JET7"/>
<keyword evidence="2" id="KW-0812">Transmembrane</keyword>
<feature type="region of interest" description="Disordered" evidence="1">
    <location>
        <begin position="1"/>
        <end position="28"/>
    </location>
</feature>
<protein>
    <submittedName>
        <fullName evidence="3">Uncharacterized protein</fullName>
    </submittedName>
</protein>
<keyword evidence="2" id="KW-0472">Membrane</keyword>
<keyword evidence="4" id="KW-1185">Reference proteome</keyword>
<gene>
    <name evidence="3" type="ORF">ERUC_LOCUS7304</name>
</gene>
<comment type="caution">
    <text evidence="3">The sequence shown here is derived from an EMBL/GenBank/DDBJ whole genome shotgun (WGS) entry which is preliminary data.</text>
</comment>
<dbReference type="EMBL" id="CAKOAT010082000">
    <property type="protein sequence ID" value="CAH8314981.1"/>
    <property type="molecule type" value="Genomic_DNA"/>
</dbReference>
<feature type="region of interest" description="Disordered" evidence="1">
    <location>
        <begin position="67"/>
        <end position="104"/>
    </location>
</feature>
<reference evidence="3 4" key="1">
    <citation type="submission" date="2022-03" db="EMBL/GenBank/DDBJ databases">
        <authorList>
            <person name="Macdonald S."/>
            <person name="Ahmed S."/>
            <person name="Newling K."/>
        </authorList>
    </citation>
    <scope>NUCLEOTIDE SEQUENCE [LARGE SCALE GENOMIC DNA]</scope>
</reference>
<sequence length="174" mass="20070">MIPRVAMRRRSAEEVPPTEPTEKGNRKSHTNRICLLVSLSLFFWALLLYFHFAVIGSSSTNIDKQIHLQPQPQPSSSTSLRVDKFPLDPPKEKDKPILPPAPVANTFNPPRIVEKHEFPFVRALKTVDNKSDPCGGKYIYVHDLPSRLNEDMLRDFRCRRHLQQPYEAVQMLDQ</sequence>
<accession>A0ABC8JET7</accession>
<feature type="compositionally biased region" description="Basic and acidic residues" evidence="1">
    <location>
        <begin position="81"/>
        <end position="96"/>
    </location>
</feature>